<dbReference type="InterPro" id="IPR009061">
    <property type="entry name" value="DNA-bd_dom_put_sf"/>
</dbReference>
<dbReference type="PANTHER" id="PTHR30204">
    <property type="entry name" value="REDOX-CYCLING DRUG-SENSING TRANSCRIPTIONAL ACTIVATOR SOXR"/>
    <property type="match status" value="1"/>
</dbReference>
<organism evidence="5 6">
    <name type="scientific">Pseudomonas cuatrocienegasensis</name>
    <dbReference type="NCBI Taxonomy" id="543360"/>
    <lineage>
        <taxon>Bacteria</taxon>
        <taxon>Pseudomonadati</taxon>
        <taxon>Pseudomonadota</taxon>
        <taxon>Gammaproteobacteria</taxon>
        <taxon>Pseudomonadales</taxon>
        <taxon>Pseudomonadaceae</taxon>
        <taxon>Pseudomonas</taxon>
    </lineage>
</organism>
<dbReference type="InterPro" id="IPR000551">
    <property type="entry name" value="MerR-type_HTH_dom"/>
</dbReference>
<reference evidence="5 6" key="1">
    <citation type="submission" date="2016-10" db="EMBL/GenBank/DDBJ databases">
        <authorList>
            <person name="Varghese N."/>
            <person name="Submissions S."/>
        </authorList>
    </citation>
    <scope>NUCLEOTIDE SEQUENCE [LARGE SCALE GENOMIC DNA]</scope>
    <source>
        <strain evidence="5 6">CIP 109853</strain>
    </source>
</reference>
<dbReference type="InterPro" id="IPR047057">
    <property type="entry name" value="MerR_fam"/>
</dbReference>
<dbReference type="PROSITE" id="PS00552">
    <property type="entry name" value="HTH_MERR_1"/>
    <property type="match status" value="1"/>
</dbReference>
<dbReference type="PROSITE" id="PS50937">
    <property type="entry name" value="HTH_MERR_2"/>
    <property type="match status" value="1"/>
</dbReference>
<keyword evidence="1" id="KW-0805">Transcription regulation</keyword>
<evidence type="ECO:0000313" key="6">
    <source>
        <dbReference type="Proteomes" id="UP000198512"/>
    </source>
</evidence>
<comment type="caution">
    <text evidence="5">The sequence shown here is derived from an EMBL/GenBank/DDBJ whole genome shotgun (WGS) entry which is preliminary data.</text>
</comment>
<name>A0ABY1B1I2_9PSED</name>
<dbReference type="Pfam" id="PF00376">
    <property type="entry name" value="MerR"/>
    <property type="match status" value="1"/>
</dbReference>
<keyword evidence="6" id="KW-1185">Reference proteome</keyword>
<dbReference type="PANTHER" id="PTHR30204:SF92">
    <property type="entry name" value="HTH-TYPE TRANSCRIPTIONAL REGULATOR ZNTR"/>
    <property type="match status" value="1"/>
</dbReference>
<dbReference type="Pfam" id="PF09278">
    <property type="entry name" value="MerR-DNA-bind"/>
    <property type="match status" value="1"/>
</dbReference>
<proteinExistence type="predicted"/>
<dbReference type="InterPro" id="IPR015358">
    <property type="entry name" value="Tscrpt_reg_MerR_DNA-bd"/>
</dbReference>
<dbReference type="EMBL" id="FOFP01000001">
    <property type="protein sequence ID" value="SEP69747.1"/>
    <property type="molecule type" value="Genomic_DNA"/>
</dbReference>
<keyword evidence="2" id="KW-0238">DNA-binding</keyword>
<dbReference type="PRINTS" id="PR00040">
    <property type="entry name" value="HTHMERR"/>
</dbReference>
<evidence type="ECO:0000313" key="5">
    <source>
        <dbReference type="EMBL" id="SEP69747.1"/>
    </source>
</evidence>
<evidence type="ECO:0000256" key="3">
    <source>
        <dbReference type="ARBA" id="ARBA00023163"/>
    </source>
</evidence>
<evidence type="ECO:0000256" key="2">
    <source>
        <dbReference type="ARBA" id="ARBA00023125"/>
    </source>
</evidence>
<sequence>MNRAFNIGQLSRESGVNPETIRFYERSGLLAAPPRSAAGYRQYAEADVRRLRFIRRGRELGFSLEEITTLLALDAQPHSPCAEADRLVREHLAAIEVRIADLQRMQIALSKLATCDAAEAEHCRLLEALDNRECALHPPVTLG</sequence>
<dbReference type="Proteomes" id="UP000198512">
    <property type="component" value="Unassembled WGS sequence"/>
</dbReference>
<dbReference type="RefSeq" id="WP_069516832.1">
    <property type="nucleotide sequence ID" value="NZ_FOFP01000001.1"/>
</dbReference>
<gene>
    <name evidence="5" type="ORF">SAMN05216600_101345</name>
</gene>
<dbReference type="SUPFAM" id="SSF46955">
    <property type="entry name" value="Putative DNA-binding domain"/>
    <property type="match status" value="1"/>
</dbReference>
<protein>
    <submittedName>
        <fullName evidence="5">Hg(II)-responsive transcriptional regulator</fullName>
    </submittedName>
</protein>
<dbReference type="SMART" id="SM00422">
    <property type="entry name" value="HTH_MERR"/>
    <property type="match status" value="1"/>
</dbReference>
<keyword evidence="3" id="KW-0804">Transcription</keyword>
<evidence type="ECO:0000256" key="1">
    <source>
        <dbReference type="ARBA" id="ARBA00023015"/>
    </source>
</evidence>
<evidence type="ECO:0000259" key="4">
    <source>
        <dbReference type="PROSITE" id="PS50937"/>
    </source>
</evidence>
<dbReference type="Gene3D" id="1.10.1660.10">
    <property type="match status" value="1"/>
</dbReference>
<accession>A0ABY1B1I2</accession>
<feature type="domain" description="HTH merR-type" evidence="4">
    <location>
        <begin position="4"/>
        <end position="73"/>
    </location>
</feature>